<protein>
    <submittedName>
        <fullName evidence="2">Uncharacterized protein</fullName>
    </submittedName>
</protein>
<feature type="region of interest" description="Disordered" evidence="1">
    <location>
        <begin position="275"/>
        <end position="309"/>
    </location>
</feature>
<keyword evidence="3" id="KW-1185">Reference proteome</keyword>
<dbReference type="Proteomes" id="UP000800036">
    <property type="component" value="Unassembled WGS sequence"/>
</dbReference>
<gene>
    <name evidence="2" type="ORF">BU23DRAFT_75595</name>
</gene>
<organism evidence="2 3">
    <name type="scientific">Bimuria novae-zelandiae CBS 107.79</name>
    <dbReference type="NCBI Taxonomy" id="1447943"/>
    <lineage>
        <taxon>Eukaryota</taxon>
        <taxon>Fungi</taxon>
        <taxon>Dikarya</taxon>
        <taxon>Ascomycota</taxon>
        <taxon>Pezizomycotina</taxon>
        <taxon>Dothideomycetes</taxon>
        <taxon>Pleosporomycetidae</taxon>
        <taxon>Pleosporales</taxon>
        <taxon>Massarineae</taxon>
        <taxon>Didymosphaeriaceae</taxon>
        <taxon>Bimuria</taxon>
    </lineage>
</organism>
<evidence type="ECO:0000256" key="1">
    <source>
        <dbReference type="SAM" id="MobiDB-lite"/>
    </source>
</evidence>
<dbReference type="OrthoDB" id="3801515at2759"/>
<sequence>MPVRAAKLPWVRFRLTVFVETLNHGPGNPVQQNRFPGRRRRVEETTIAPQGYSKAPMTSPQSFRSPALKEHCQARYRSDGSSGPQTPTAPGASREPCQSANISKHRTYHGSVLVQSPARQGHSSRMKQMFEDAGQPSQISPCRAEVTLCPTLPNISRRASPVRTGQRRVGTFPAARWPPTPEEGAILGIKTLNSKPASISELCADSWSDDSGYLYTESQARSPAIGSSSHQIERWLLGVSQEGSPDLGIRQSTTIGLASGTVQQPLQSYDDVLPRLSESPGPVYYPDHEGVHGRLDSKVSSRPRRQASR</sequence>
<dbReference type="EMBL" id="ML976670">
    <property type="protein sequence ID" value="KAF1975500.1"/>
    <property type="molecule type" value="Genomic_DNA"/>
</dbReference>
<dbReference type="AlphaFoldDB" id="A0A6A5VFK0"/>
<reference evidence="2" key="1">
    <citation type="journal article" date="2020" name="Stud. Mycol.">
        <title>101 Dothideomycetes genomes: a test case for predicting lifestyles and emergence of pathogens.</title>
        <authorList>
            <person name="Haridas S."/>
            <person name="Albert R."/>
            <person name="Binder M."/>
            <person name="Bloem J."/>
            <person name="Labutti K."/>
            <person name="Salamov A."/>
            <person name="Andreopoulos B."/>
            <person name="Baker S."/>
            <person name="Barry K."/>
            <person name="Bills G."/>
            <person name="Bluhm B."/>
            <person name="Cannon C."/>
            <person name="Castanera R."/>
            <person name="Culley D."/>
            <person name="Daum C."/>
            <person name="Ezra D."/>
            <person name="Gonzalez J."/>
            <person name="Henrissat B."/>
            <person name="Kuo A."/>
            <person name="Liang C."/>
            <person name="Lipzen A."/>
            <person name="Lutzoni F."/>
            <person name="Magnuson J."/>
            <person name="Mondo S."/>
            <person name="Nolan M."/>
            <person name="Ohm R."/>
            <person name="Pangilinan J."/>
            <person name="Park H.-J."/>
            <person name="Ramirez L."/>
            <person name="Alfaro M."/>
            <person name="Sun H."/>
            <person name="Tritt A."/>
            <person name="Yoshinaga Y."/>
            <person name="Zwiers L.-H."/>
            <person name="Turgeon B."/>
            <person name="Goodwin S."/>
            <person name="Spatafora J."/>
            <person name="Crous P."/>
            <person name="Grigoriev I."/>
        </authorList>
    </citation>
    <scope>NUCLEOTIDE SEQUENCE</scope>
    <source>
        <strain evidence="2">CBS 107.79</strain>
    </source>
</reference>
<name>A0A6A5VFK0_9PLEO</name>
<proteinExistence type="predicted"/>
<feature type="compositionally biased region" description="Polar residues" evidence="1">
    <location>
        <begin position="79"/>
        <end position="88"/>
    </location>
</feature>
<feature type="compositionally biased region" description="Basic and acidic residues" evidence="1">
    <location>
        <begin position="286"/>
        <end position="299"/>
    </location>
</feature>
<accession>A0A6A5VFK0</accession>
<evidence type="ECO:0000313" key="3">
    <source>
        <dbReference type="Proteomes" id="UP000800036"/>
    </source>
</evidence>
<feature type="region of interest" description="Disordered" evidence="1">
    <location>
        <begin position="160"/>
        <end position="181"/>
    </location>
</feature>
<feature type="compositionally biased region" description="Basic and acidic residues" evidence="1">
    <location>
        <begin position="67"/>
        <end position="78"/>
    </location>
</feature>
<feature type="region of interest" description="Disordered" evidence="1">
    <location>
        <begin position="46"/>
        <end position="99"/>
    </location>
</feature>
<evidence type="ECO:0000313" key="2">
    <source>
        <dbReference type="EMBL" id="KAF1975500.1"/>
    </source>
</evidence>